<proteinExistence type="predicted"/>
<organism evidence="1 2">
    <name type="scientific">Diversispora eburnea</name>
    <dbReference type="NCBI Taxonomy" id="1213867"/>
    <lineage>
        <taxon>Eukaryota</taxon>
        <taxon>Fungi</taxon>
        <taxon>Fungi incertae sedis</taxon>
        <taxon>Mucoromycota</taxon>
        <taxon>Glomeromycotina</taxon>
        <taxon>Glomeromycetes</taxon>
        <taxon>Diversisporales</taxon>
        <taxon>Diversisporaceae</taxon>
        <taxon>Diversispora</taxon>
    </lineage>
</organism>
<keyword evidence="2" id="KW-1185">Reference proteome</keyword>
<dbReference type="PANTHER" id="PTHR28152">
    <property type="entry name" value="HYDROXYACYL-THIOESTER DEHYDRATASE TYPE 2, MITOCHONDRIAL"/>
    <property type="match status" value="1"/>
</dbReference>
<dbReference type="InterPro" id="IPR052741">
    <property type="entry name" value="Mitochondrial_HTD2"/>
</dbReference>
<evidence type="ECO:0000313" key="1">
    <source>
        <dbReference type="EMBL" id="CAG8584608.1"/>
    </source>
</evidence>
<reference evidence="1" key="1">
    <citation type="submission" date="2021-06" db="EMBL/GenBank/DDBJ databases">
        <authorList>
            <person name="Kallberg Y."/>
            <person name="Tangrot J."/>
            <person name="Rosling A."/>
        </authorList>
    </citation>
    <scope>NUCLEOTIDE SEQUENCE</scope>
    <source>
        <strain evidence="1">AZ414A</strain>
    </source>
</reference>
<dbReference type="Proteomes" id="UP000789706">
    <property type="component" value="Unassembled WGS sequence"/>
</dbReference>
<accession>A0A9N9G8G6</accession>
<gene>
    <name evidence="1" type="ORF">DEBURN_LOCUS8743</name>
</gene>
<dbReference type="GO" id="GO:0019171">
    <property type="term" value="F:(3R)-hydroxyacyl-[acyl-carrier-protein] dehydratase activity"/>
    <property type="evidence" value="ECO:0007669"/>
    <property type="project" value="TreeGrafter"/>
</dbReference>
<name>A0A9N9G8G6_9GLOM</name>
<feature type="non-terminal residue" evidence="1">
    <location>
        <position position="1"/>
    </location>
</feature>
<dbReference type="EMBL" id="CAJVPK010001387">
    <property type="protein sequence ID" value="CAG8584608.1"/>
    <property type="molecule type" value="Genomic_DNA"/>
</dbReference>
<dbReference type="AlphaFoldDB" id="A0A9N9G8G6"/>
<protein>
    <submittedName>
        <fullName evidence="1">2711_t:CDS:1</fullName>
    </submittedName>
</protein>
<comment type="caution">
    <text evidence="1">The sequence shown here is derived from an EMBL/GenBank/DDBJ whole genome shotgun (WGS) entry which is preliminary data.</text>
</comment>
<dbReference type="OrthoDB" id="3257538at2759"/>
<evidence type="ECO:0000313" key="2">
    <source>
        <dbReference type="Proteomes" id="UP000789706"/>
    </source>
</evidence>
<dbReference type="PANTHER" id="PTHR28152:SF1">
    <property type="entry name" value="HYDROXYACYL-THIOESTER DEHYDRATASE TYPE 2, MITOCHONDRIAL"/>
    <property type="match status" value="1"/>
</dbReference>
<dbReference type="GO" id="GO:0005739">
    <property type="term" value="C:mitochondrion"/>
    <property type="evidence" value="ECO:0007669"/>
    <property type="project" value="TreeGrafter"/>
</dbReference>
<sequence length="342" mass="39398">TSHDTLYATPIQLLSITLNRKTLCNNNNIPSTELPPLGTPVPPNYHLVYFLPKDYENELALDGYKTRYSPPPSILKTSFTKRMWAGGELLFNPQNPLLIGQKVQMTTKIRDVKYKISSNNQNNNHHNRDEMNEKVFVWLEKEISNEFGWSLKDTRCLVYMKPQDSNSKLPPRKIIKSNKESEFKKIIYPSEILLFRFSALTFNSHRIHYDHEYSTKVEGYPDTTDISYEAWAENKEGGIAMKGTAISSKLMPFSCRPNNHVDSDKPTKKQKSGISYKTKSVKLKDPRNYQVIQGFFLPIHKEAPSIYYKNVYAANDIVDPLPENIEINNDLLVGNFTIEDHC</sequence>